<evidence type="ECO:0000313" key="3">
    <source>
        <dbReference type="EMBL" id="MBB5115589.1"/>
    </source>
</evidence>
<dbReference type="Proteomes" id="UP000618986">
    <property type="component" value="Unassembled WGS sequence"/>
</dbReference>
<keyword evidence="2" id="KW-1133">Transmembrane helix</keyword>
<evidence type="ECO:0000256" key="2">
    <source>
        <dbReference type="SAM" id="Phobius"/>
    </source>
</evidence>
<keyword evidence="2" id="KW-0472">Membrane</keyword>
<dbReference type="GeneID" id="300295946"/>
<keyword evidence="2" id="KW-0812">Transmembrane</keyword>
<evidence type="ECO:0000256" key="1">
    <source>
        <dbReference type="SAM" id="MobiDB-lite"/>
    </source>
</evidence>
<keyword evidence="4" id="KW-1185">Reference proteome</keyword>
<gene>
    <name evidence="3" type="ORF">FHU28_005428</name>
</gene>
<evidence type="ECO:0000313" key="4">
    <source>
        <dbReference type="Proteomes" id="UP000618986"/>
    </source>
</evidence>
<proteinExistence type="predicted"/>
<comment type="caution">
    <text evidence="3">The sequence shown here is derived from an EMBL/GenBank/DDBJ whole genome shotgun (WGS) entry which is preliminary data.</text>
</comment>
<sequence>MAGAQPKPGNLMHPEQRAERAGKYFAPEPSTPVAQYVKLAFGGGLLLMALVMFAVGDAAICLGFLCGVGGAVLVVLGLVGLLNYAEARRRAYPRATDQEMDAWLYGAEEAIAQMGYRRLNIHPTELAQGRRPYLVFYGIPELFSVLPFHWNRGRDGKLRYSAYKIMIVYMSNWRLPVYECVLDIATGATIRDSTKEYALGNVDGMETSADRVSVFNEQWKPGSDGNSGGVFTGAIGNGPNMGAQFGHYTQRQIIKLLVSGRVAVDLWLGIAPNEAMVIQGVTEPSSVDAMISQLREHLREHSGAAYPDGNAALSGPAVPSGADPTALLMPPPSEGHTTEPIRQRPPGEENEQRHS</sequence>
<accession>A0ABR6MJP8</accession>
<protein>
    <recommendedName>
        <fullName evidence="5">Nuclease-like protein</fullName>
    </recommendedName>
</protein>
<dbReference type="RefSeq" id="WP_152037853.1">
    <property type="nucleotide sequence ID" value="NZ_JACHJC010000001.1"/>
</dbReference>
<dbReference type="EMBL" id="JACHJC010000001">
    <property type="protein sequence ID" value="MBB5115589.1"/>
    <property type="molecule type" value="Genomic_DNA"/>
</dbReference>
<feature type="region of interest" description="Disordered" evidence="1">
    <location>
        <begin position="304"/>
        <end position="355"/>
    </location>
</feature>
<reference evidence="3 4" key="1">
    <citation type="submission" date="2020-08" db="EMBL/GenBank/DDBJ databases">
        <title>Sequencing the genomes of 1000 actinobacteria strains.</title>
        <authorList>
            <person name="Klenk H.-P."/>
        </authorList>
    </citation>
    <scope>NUCLEOTIDE SEQUENCE [LARGE SCALE GENOMIC DNA]</scope>
    <source>
        <strain evidence="3 4">DSM 43036</strain>
    </source>
</reference>
<feature type="compositionally biased region" description="Basic and acidic residues" evidence="1">
    <location>
        <begin position="336"/>
        <end position="355"/>
    </location>
</feature>
<feature type="transmembrane region" description="Helical" evidence="2">
    <location>
        <begin position="36"/>
        <end position="56"/>
    </location>
</feature>
<organism evidence="3 4">
    <name type="scientific">Micromonospora echinospora</name>
    <name type="common">Micromonospora purpurea</name>
    <dbReference type="NCBI Taxonomy" id="1877"/>
    <lineage>
        <taxon>Bacteria</taxon>
        <taxon>Bacillati</taxon>
        <taxon>Actinomycetota</taxon>
        <taxon>Actinomycetes</taxon>
        <taxon>Micromonosporales</taxon>
        <taxon>Micromonosporaceae</taxon>
        <taxon>Micromonospora</taxon>
    </lineage>
</organism>
<feature type="transmembrane region" description="Helical" evidence="2">
    <location>
        <begin position="62"/>
        <end position="84"/>
    </location>
</feature>
<evidence type="ECO:0008006" key="5">
    <source>
        <dbReference type="Google" id="ProtNLM"/>
    </source>
</evidence>
<name>A0ABR6MJP8_MICEC</name>